<dbReference type="EMBL" id="RHFK02000017">
    <property type="protein sequence ID" value="TWW62616.1"/>
    <property type="molecule type" value="Genomic_DNA"/>
</dbReference>
<dbReference type="AlphaFoldDB" id="A0A5C6N5L6"/>
<dbReference type="InterPro" id="IPR045052">
    <property type="entry name" value="Copine"/>
</dbReference>
<accession>A0A5C6N5L6</accession>
<keyword evidence="2" id="KW-1185">Reference proteome</keyword>
<evidence type="ECO:0000313" key="2">
    <source>
        <dbReference type="Proteomes" id="UP000324091"/>
    </source>
</evidence>
<organism evidence="1 2">
    <name type="scientific">Takifugu flavidus</name>
    <name type="common">sansaifugu</name>
    <dbReference type="NCBI Taxonomy" id="433684"/>
    <lineage>
        <taxon>Eukaryota</taxon>
        <taxon>Metazoa</taxon>
        <taxon>Chordata</taxon>
        <taxon>Craniata</taxon>
        <taxon>Vertebrata</taxon>
        <taxon>Euteleostomi</taxon>
        <taxon>Actinopterygii</taxon>
        <taxon>Neopterygii</taxon>
        <taxon>Teleostei</taxon>
        <taxon>Neoteleostei</taxon>
        <taxon>Acanthomorphata</taxon>
        <taxon>Eupercaria</taxon>
        <taxon>Tetraodontiformes</taxon>
        <taxon>Tetradontoidea</taxon>
        <taxon>Tetraodontidae</taxon>
        <taxon>Takifugu</taxon>
    </lineage>
</organism>
<reference evidence="1 2" key="1">
    <citation type="submission" date="2019-04" db="EMBL/GenBank/DDBJ databases">
        <title>Chromosome genome assembly for Takifugu flavidus.</title>
        <authorList>
            <person name="Xiao S."/>
        </authorList>
    </citation>
    <scope>NUCLEOTIDE SEQUENCE [LARGE SCALE GENOMIC DNA]</scope>
    <source>
        <strain evidence="1">HTHZ2018</strain>
        <tissue evidence="1">Muscle</tissue>
    </source>
</reference>
<sequence length="183" mass="20423">MDLTVHYSSVYPTPLLSLGIPGKKCGTIIFAAEELSNCRDIATMQFCANKLDKKDFFGKSDPFLVFYRSNEDGTTNPSTTLPSFYNSCTKGVTNQRANVWAKVVHLVFKHLKWAHINFKSLVLPRCVDEEGSFADTDLVIKDVYWREQSGINRTLQVSEGGFAVPLVKNSEVSTSTPPSYTVK</sequence>
<proteinExistence type="predicted"/>
<protein>
    <submittedName>
        <fullName evidence="1">Copine-5</fullName>
    </submittedName>
</protein>
<name>A0A5C6N5L6_9TELE</name>
<evidence type="ECO:0000313" key="1">
    <source>
        <dbReference type="EMBL" id="TWW62616.1"/>
    </source>
</evidence>
<comment type="caution">
    <text evidence="1">The sequence shown here is derived from an EMBL/GenBank/DDBJ whole genome shotgun (WGS) entry which is preliminary data.</text>
</comment>
<dbReference type="PANTHER" id="PTHR10857">
    <property type="entry name" value="COPINE"/>
    <property type="match status" value="1"/>
</dbReference>
<dbReference type="Proteomes" id="UP000324091">
    <property type="component" value="Chromosome 4"/>
</dbReference>
<dbReference type="GO" id="GO:0005886">
    <property type="term" value="C:plasma membrane"/>
    <property type="evidence" value="ECO:0007669"/>
    <property type="project" value="TreeGrafter"/>
</dbReference>
<dbReference type="GO" id="GO:0071277">
    <property type="term" value="P:cellular response to calcium ion"/>
    <property type="evidence" value="ECO:0007669"/>
    <property type="project" value="TreeGrafter"/>
</dbReference>
<dbReference type="PANTHER" id="PTHR10857:SF106">
    <property type="entry name" value="C2 DOMAIN-CONTAINING PROTEIN"/>
    <property type="match status" value="1"/>
</dbReference>
<gene>
    <name evidence="1" type="ORF">D4764_04G0012630</name>
</gene>
<dbReference type="GO" id="GO:0005544">
    <property type="term" value="F:calcium-dependent phospholipid binding"/>
    <property type="evidence" value="ECO:0007669"/>
    <property type="project" value="InterPro"/>
</dbReference>